<feature type="domain" description="CENP-V/GFA" evidence="4">
    <location>
        <begin position="1"/>
        <end position="48"/>
    </location>
</feature>
<dbReference type="InterPro" id="IPR006913">
    <property type="entry name" value="CENP-V/GFA"/>
</dbReference>
<evidence type="ECO:0000313" key="5">
    <source>
        <dbReference type="EMBL" id="MBL6454560.1"/>
    </source>
</evidence>
<comment type="caution">
    <text evidence="5">The sequence shown here is derived from an EMBL/GenBank/DDBJ whole genome shotgun (WGS) entry which is preliminary data.</text>
</comment>
<sequence>MTCWFCPDCGTRLYHDPGGELGREHRNLKPGTLDDATWLPPVAHFFTRSMQPWVAIPDDALRYEAMPGDRKWLPD</sequence>
<evidence type="ECO:0000259" key="4">
    <source>
        <dbReference type="Pfam" id="PF04828"/>
    </source>
</evidence>
<dbReference type="SUPFAM" id="SSF51316">
    <property type="entry name" value="Mss4-like"/>
    <property type="match status" value="1"/>
</dbReference>
<proteinExistence type="inferred from homology"/>
<protein>
    <submittedName>
        <fullName evidence="5">GFA family protein</fullName>
    </submittedName>
</protein>
<keyword evidence="3" id="KW-0862">Zinc</keyword>
<evidence type="ECO:0000313" key="6">
    <source>
        <dbReference type="Proteomes" id="UP000606490"/>
    </source>
</evidence>
<dbReference type="InterPro" id="IPR011057">
    <property type="entry name" value="Mss4-like_sf"/>
</dbReference>
<keyword evidence="2" id="KW-0479">Metal-binding</keyword>
<dbReference type="Gene3D" id="3.90.1590.10">
    <property type="entry name" value="glutathione-dependent formaldehyde- activating enzyme (gfa)"/>
    <property type="match status" value="1"/>
</dbReference>
<evidence type="ECO:0000256" key="1">
    <source>
        <dbReference type="ARBA" id="ARBA00005495"/>
    </source>
</evidence>
<dbReference type="Pfam" id="PF04828">
    <property type="entry name" value="GFA"/>
    <property type="match status" value="1"/>
</dbReference>
<reference evidence="5 6" key="1">
    <citation type="submission" date="2021-01" db="EMBL/GenBank/DDBJ databases">
        <title>Belnapia mucosa sp. nov. and Belnapia arida sp. nov., isolated from the Tabernas Desert (Almeria, Spain).</title>
        <authorList>
            <person name="Molina-Menor E."/>
            <person name="Vidal-Verdu A."/>
            <person name="Calonge A."/>
            <person name="Satari L."/>
            <person name="Pereto Magraner J."/>
            <person name="Porcar Miralles M."/>
        </authorList>
    </citation>
    <scope>NUCLEOTIDE SEQUENCE [LARGE SCALE GENOMIC DNA]</scope>
    <source>
        <strain evidence="5 6">T6</strain>
    </source>
</reference>
<name>A0ABS1UYN4_9PROT</name>
<dbReference type="Proteomes" id="UP000606490">
    <property type="component" value="Unassembled WGS sequence"/>
</dbReference>
<gene>
    <name evidence="5" type="ORF">JMJ55_04435</name>
</gene>
<evidence type="ECO:0000256" key="3">
    <source>
        <dbReference type="ARBA" id="ARBA00022833"/>
    </source>
</evidence>
<evidence type="ECO:0000256" key="2">
    <source>
        <dbReference type="ARBA" id="ARBA00022723"/>
    </source>
</evidence>
<dbReference type="EMBL" id="JAEUXJ010000001">
    <property type="protein sequence ID" value="MBL6454560.1"/>
    <property type="molecule type" value="Genomic_DNA"/>
</dbReference>
<accession>A0ABS1UYN4</accession>
<keyword evidence="6" id="KW-1185">Reference proteome</keyword>
<comment type="similarity">
    <text evidence="1">Belongs to the Gfa family.</text>
</comment>
<organism evidence="5 6">
    <name type="scientific">Belnapia mucosa</name>
    <dbReference type="NCBI Taxonomy" id="2804532"/>
    <lineage>
        <taxon>Bacteria</taxon>
        <taxon>Pseudomonadati</taxon>
        <taxon>Pseudomonadota</taxon>
        <taxon>Alphaproteobacteria</taxon>
        <taxon>Acetobacterales</taxon>
        <taxon>Roseomonadaceae</taxon>
        <taxon>Belnapia</taxon>
    </lineage>
</organism>